<accession>A0A2M7S7E5</accession>
<evidence type="ECO:0000259" key="7">
    <source>
        <dbReference type="PROSITE" id="PS51918"/>
    </source>
</evidence>
<keyword evidence="4 6" id="KW-0408">Iron</keyword>
<dbReference type="Gene3D" id="3.20.20.70">
    <property type="entry name" value="Aldolase class I"/>
    <property type="match status" value="1"/>
</dbReference>
<name>A0A2M7S7E5_9BACT</name>
<dbReference type="GO" id="GO:0051539">
    <property type="term" value="F:4 iron, 4 sulfur cluster binding"/>
    <property type="evidence" value="ECO:0007669"/>
    <property type="project" value="UniProtKB-KW"/>
</dbReference>
<feature type="binding site" evidence="6">
    <location>
        <position position="85"/>
    </location>
    <ligand>
        <name>[4Fe-4S] cluster</name>
        <dbReference type="ChEBI" id="CHEBI:49883"/>
        <note>4Fe-4S-S-AdoMet</note>
    </ligand>
</feature>
<dbReference type="InterPro" id="IPR007197">
    <property type="entry name" value="rSAM"/>
</dbReference>
<dbReference type="SFLD" id="SFLDS00029">
    <property type="entry name" value="Radical_SAM"/>
    <property type="match status" value="1"/>
</dbReference>
<dbReference type="SFLD" id="SFLDG01101">
    <property type="entry name" value="Uncharacterised_Radical_SAM_Su"/>
    <property type="match status" value="1"/>
</dbReference>
<evidence type="ECO:0000256" key="3">
    <source>
        <dbReference type="ARBA" id="ARBA00022723"/>
    </source>
</evidence>
<organism evidence="8 9">
    <name type="scientific">Candidatus Desantisbacteria bacterium CG_4_10_14_0_8_um_filter_48_22</name>
    <dbReference type="NCBI Taxonomy" id="1974543"/>
    <lineage>
        <taxon>Bacteria</taxon>
        <taxon>Candidatus Desantisiibacteriota</taxon>
    </lineage>
</organism>
<feature type="domain" description="Radical SAM core" evidence="7">
    <location>
        <begin position="66"/>
        <end position="280"/>
    </location>
</feature>
<feature type="binding site" evidence="6">
    <location>
        <position position="81"/>
    </location>
    <ligand>
        <name>[4Fe-4S] cluster</name>
        <dbReference type="ChEBI" id="CHEBI:49883"/>
        <note>4Fe-4S-S-AdoMet</note>
    </ligand>
</feature>
<keyword evidence="2 6" id="KW-0949">S-adenosyl-L-methionine</keyword>
<protein>
    <submittedName>
        <fullName evidence="8">AmmeMemoRadiSam system radical SAM enzyme</fullName>
    </submittedName>
</protein>
<evidence type="ECO:0000256" key="2">
    <source>
        <dbReference type="ARBA" id="ARBA00022691"/>
    </source>
</evidence>
<evidence type="ECO:0000256" key="5">
    <source>
        <dbReference type="ARBA" id="ARBA00023014"/>
    </source>
</evidence>
<keyword evidence="3 6" id="KW-0479">Metal-binding</keyword>
<evidence type="ECO:0000256" key="6">
    <source>
        <dbReference type="PIRSR" id="PIRSR004869-50"/>
    </source>
</evidence>
<dbReference type="InterPro" id="IPR027596">
    <property type="entry name" value="AmmeMemoSam_rS"/>
</dbReference>
<sequence>MKEALYWEKQGEKTKCLLCPHNCIISEGKAGVCGVRRNTGGKLYSLNYGKVTSISMDPIEKKPLYHFHPGSTILSMGTAGCNFHCDFCQNWSISQDAKAPVDEITPEQAVRTAQKHASFGICYTYNEPFIWFEFVLETARLAKKAGLKNVLVTNGSVSREPLAEVLPFIDAANIDLKAMDEDFYAKICKGKLGPVLDTIKAMHGKAHIELTNLVVPTLNDSPEKIAKLVDWVAEVGADIPLHFSRYHPCYKMDIPPTPEDTLKTARKIAMKKLKYVYIGNVWDPGSDATYCPKCGKPVIERSGFSVTRFKVKEGKCGYCGEKVDVIQ</sequence>
<comment type="caution">
    <text evidence="8">The sequence shown here is derived from an EMBL/GenBank/DDBJ whole genome shotgun (WGS) entry which is preliminary data.</text>
</comment>
<comment type="cofactor">
    <cofactor evidence="6">
        <name>[4Fe-4S] cluster</name>
        <dbReference type="ChEBI" id="CHEBI:49883"/>
    </cofactor>
    <text evidence="6">Binds 1 [4Fe-4S] cluster. The cluster is coordinated with 3 cysteines and an exchangeable S-adenosyl-L-methionine.</text>
</comment>
<dbReference type="InterPro" id="IPR034457">
    <property type="entry name" value="Organic_radical-activating"/>
</dbReference>
<evidence type="ECO:0000313" key="8">
    <source>
        <dbReference type="EMBL" id="PIZ15451.1"/>
    </source>
</evidence>
<dbReference type="GO" id="GO:0046872">
    <property type="term" value="F:metal ion binding"/>
    <property type="evidence" value="ECO:0007669"/>
    <property type="project" value="UniProtKB-KW"/>
</dbReference>
<dbReference type="InterPro" id="IPR013785">
    <property type="entry name" value="Aldolase_TIM"/>
</dbReference>
<proteinExistence type="predicted"/>
<dbReference type="GO" id="GO:0003824">
    <property type="term" value="F:catalytic activity"/>
    <property type="evidence" value="ECO:0007669"/>
    <property type="project" value="InterPro"/>
</dbReference>
<dbReference type="NCBIfam" id="TIGR04337">
    <property type="entry name" value="AmmeMemoSam_rS"/>
    <property type="match status" value="1"/>
</dbReference>
<dbReference type="EMBL" id="PFMR01000262">
    <property type="protein sequence ID" value="PIZ15451.1"/>
    <property type="molecule type" value="Genomic_DNA"/>
</dbReference>
<dbReference type="PANTHER" id="PTHR30352">
    <property type="entry name" value="PYRUVATE FORMATE-LYASE-ACTIVATING ENZYME"/>
    <property type="match status" value="1"/>
</dbReference>
<dbReference type="PANTHER" id="PTHR30352:SF5">
    <property type="entry name" value="PYRUVATE FORMATE-LYASE 1-ACTIVATING ENZYME"/>
    <property type="match status" value="1"/>
</dbReference>
<dbReference type="PROSITE" id="PS51918">
    <property type="entry name" value="RADICAL_SAM"/>
    <property type="match status" value="1"/>
</dbReference>
<dbReference type="SUPFAM" id="SSF102114">
    <property type="entry name" value="Radical SAM enzymes"/>
    <property type="match status" value="1"/>
</dbReference>
<evidence type="ECO:0000313" key="9">
    <source>
        <dbReference type="Proteomes" id="UP000229307"/>
    </source>
</evidence>
<dbReference type="InterPro" id="IPR016431">
    <property type="entry name" value="Pyrv-formate_lyase-activ_prd"/>
</dbReference>
<dbReference type="AlphaFoldDB" id="A0A2M7S7E5"/>
<dbReference type="Pfam" id="PF04055">
    <property type="entry name" value="Radical_SAM"/>
    <property type="match status" value="1"/>
</dbReference>
<dbReference type="Proteomes" id="UP000229307">
    <property type="component" value="Unassembled WGS sequence"/>
</dbReference>
<keyword evidence="5 6" id="KW-0411">Iron-sulfur</keyword>
<dbReference type="CDD" id="cd01335">
    <property type="entry name" value="Radical_SAM"/>
    <property type="match status" value="1"/>
</dbReference>
<evidence type="ECO:0000256" key="1">
    <source>
        <dbReference type="ARBA" id="ARBA00022485"/>
    </source>
</evidence>
<reference evidence="9" key="1">
    <citation type="submission" date="2017-09" db="EMBL/GenBank/DDBJ databases">
        <title>Depth-based differentiation of microbial function through sediment-hosted aquifers and enrichment of novel symbionts in the deep terrestrial subsurface.</title>
        <authorList>
            <person name="Probst A.J."/>
            <person name="Ladd B."/>
            <person name="Jarett J.K."/>
            <person name="Geller-Mcgrath D.E."/>
            <person name="Sieber C.M.K."/>
            <person name="Emerson J.B."/>
            <person name="Anantharaman K."/>
            <person name="Thomas B.C."/>
            <person name="Malmstrom R."/>
            <person name="Stieglmeier M."/>
            <person name="Klingl A."/>
            <person name="Woyke T."/>
            <person name="Ryan C.M."/>
            <person name="Banfield J.F."/>
        </authorList>
    </citation>
    <scope>NUCLEOTIDE SEQUENCE [LARGE SCALE GENOMIC DNA]</scope>
</reference>
<dbReference type="PIRSF" id="PIRSF004869">
    <property type="entry name" value="PflX_prd"/>
    <property type="match status" value="1"/>
</dbReference>
<feature type="binding site" evidence="6">
    <location>
        <position position="88"/>
    </location>
    <ligand>
        <name>[4Fe-4S] cluster</name>
        <dbReference type="ChEBI" id="CHEBI:49883"/>
        <note>4Fe-4S-S-AdoMet</note>
    </ligand>
</feature>
<evidence type="ECO:0000256" key="4">
    <source>
        <dbReference type="ARBA" id="ARBA00023004"/>
    </source>
</evidence>
<keyword evidence="1" id="KW-0004">4Fe-4S</keyword>
<dbReference type="InterPro" id="IPR058240">
    <property type="entry name" value="rSAM_sf"/>
</dbReference>
<gene>
    <name evidence="8" type="primary">amrS</name>
    <name evidence="8" type="ORF">COY52_09755</name>
</gene>